<dbReference type="SMART" id="SM00355">
    <property type="entry name" value="ZnF_C2H2"/>
    <property type="match status" value="6"/>
</dbReference>
<keyword evidence="1" id="KW-0863">Zinc-finger</keyword>
<feature type="region of interest" description="Disordered" evidence="2">
    <location>
        <begin position="501"/>
        <end position="521"/>
    </location>
</feature>
<feature type="compositionally biased region" description="Acidic residues" evidence="2">
    <location>
        <begin position="506"/>
        <end position="517"/>
    </location>
</feature>
<dbReference type="InterPro" id="IPR013087">
    <property type="entry name" value="Znf_C2H2_type"/>
</dbReference>
<evidence type="ECO:0000256" key="1">
    <source>
        <dbReference type="PROSITE-ProRule" id="PRU00042"/>
    </source>
</evidence>
<protein>
    <recommendedName>
        <fullName evidence="3">C2H2-type domain-containing protein</fullName>
    </recommendedName>
</protein>
<dbReference type="AlphaFoldDB" id="A0A8H4LZL2"/>
<keyword evidence="5" id="KW-1185">Reference proteome</keyword>
<dbReference type="PROSITE" id="PS50157">
    <property type="entry name" value="ZINC_FINGER_C2H2_2"/>
    <property type="match status" value="3"/>
</dbReference>
<evidence type="ECO:0000259" key="3">
    <source>
        <dbReference type="PROSITE" id="PS50157"/>
    </source>
</evidence>
<evidence type="ECO:0000256" key="2">
    <source>
        <dbReference type="SAM" id="MobiDB-lite"/>
    </source>
</evidence>
<organism evidence="4 5">
    <name type="scientific">Ophiocordyceps sinensis</name>
    <dbReference type="NCBI Taxonomy" id="72228"/>
    <lineage>
        <taxon>Eukaryota</taxon>
        <taxon>Fungi</taxon>
        <taxon>Dikarya</taxon>
        <taxon>Ascomycota</taxon>
        <taxon>Pezizomycotina</taxon>
        <taxon>Sordariomycetes</taxon>
        <taxon>Hypocreomycetidae</taxon>
        <taxon>Hypocreales</taxon>
        <taxon>Ophiocordycipitaceae</taxon>
        <taxon>Ophiocordyceps</taxon>
    </lineage>
</organism>
<dbReference type="InterPro" id="IPR036236">
    <property type="entry name" value="Znf_C2H2_sf"/>
</dbReference>
<feature type="region of interest" description="Disordered" evidence="2">
    <location>
        <begin position="392"/>
        <end position="441"/>
    </location>
</feature>
<feature type="compositionally biased region" description="Polar residues" evidence="2">
    <location>
        <begin position="422"/>
        <end position="439"/>
    </location>
</feature>
<dbReference type="GO" id="GO:0008270">
    <property type="term" value="F:zinc ion binding"/>
    <property type="evidence" value="ECO:0007669"/>
    <property type="project" value="UniProtKB-KW"/>
</dbReference>
<comment type="caution">
    <text evidence="4">The sequence shown here is derived from an EMBL/GenBank/DDBJ whole genome shotgun (WGS) entry which is preliminary data.</text>
</comment>
<dbReference type="PANTHER" id="PTHR35391">
    <property type="entry name" value="C2H2-TYPE DOMAIN-CONTAINING PROTEIN-RELATED"/>
    <property type="match status" value="1"/>
</dbReference>
<keyword evidence="1" id="KW-0479">Metal-binding</keyword>
<reference evidence="4 5" key="1">
    <citation type="journal article" date="2020" name="Genome Biol. Evol.">
        <title>A new high-quality draft genome assembly of the Chinese cordyceps Ophiocordyceps sinensis.</title>
        <authorList>
            <person name="Shu R."/>
            <person name="Zhang J."/>
            <person name="Meng Q."/>
            <person name="Zhang H."/>
            <person name="Zhou G."/>
            <person name="Li M."/>
            <person name="Wu P."/>
            <person name="Zhao Y."/>
            <person name="Chen C."/>
            <person name="Qin Q."/>
        </authorList>
    </citation>
    <scope>NUCLEOTIDE SEQUENCE [LARGE SCALE GENOMIC DNA]</scope>
    <source>
        <strain evidence="4 5">IOZ07</strain>
    </source>
</reference>
<proteinExistence type="predicted"/>
<dbReference type="PROSITE" id="PS00028">
    <property type="entry name" value="ZINC_FINGER_C2H2_1"/>
    <property type="match status" value="4"/>
</dbReference>
<sequence length="797" mass="89508">MSTWARSRHALCDPSSSTVYDASRPVADTEQPWNIYKFYFAPTKSDPWVPRGVIQPGNDSTHALPPPAHLMPQSAFLDFGSTTSPSDCTTLPGDSGYGGSRQAFSTASASVHGGDDLALDSHMGQVMSECRINPEAPPAEAPTRPPGKYRCDECDAAVRSQGELKKHKQRHLKSHKCPYAGCPKGQRGFSTSNDLVRHKRSVHGEHGLPGRSFVCPHCAPGSKGPKVWPRADNFRSHLLRSHQVRLNSDDDHKEYMYQPSARRHDLKGVGDSLECMDSESRPMSLQESPILSGGHQLAVEPRFSGGRLVHGHQRAAESMGIDPTLFNPSPVVACRTSATVPSLIGEETPFIHPAILNQPVGSIDGMRDSATSYTMQHQSDFALDQPSFLRRQPFSADEDDNDEPSLSASTPRDTAPVELPSATDSYESWKQDNSAFSDATSEEFDGFGADAANAQQCRRVPDDGFFLDMLRETLPNMVSDPSEIVKYLKRFPKELLQTALRAENGQDTEPDSNSEDESSPRIQICCPDPDCGKNFSRPCELKKHMKRHEKPYGCTFKSCSKRFGSKNDWKRHESSQHFMLEKWDCDEPDCSKICQRRESFKNHLQKDHDMSDAELIDDKLESCRLGRHCDPRFWCGFCVRVIHIDVQERGGNSWTKRCDHIDNHLFGKEGLQKHDMKEWRHQENQLQDAGSVSGRKEAEARERKRRSSSESSFRPRKRVTRTPTYMWICCMCSTTMNLKTSSCCFECHHARCLANCAVESFSAQENDQDWDEEMQAMAIPIPMEVDAMEVDATDEPR</sequence>
<dbReference type="Gene3D" id="3.30.160.60">
    <property type="entry name" value="Classic Zinc Finger"/>
    <property type="match status" value="3"/>
</dbReference>
<feature type="region of interest" description="Disordered" evidence="2">
    <location>
        <begin position="682"/>
        <end position="717"/>
    </location>
</feature>
<dbReference type="OrthoDB" id="6077919at2759"/>
<accession>A0A8H4LZL2</accession>
<keyword evidence="1" id="KW-0862">Zinc</keyword>
<dbReference type="SUPFAM" id="SSF57667">
    <property type="entry name" value="beta-beta-alpha zinc fingers"/>
    <property type="match status" value="1"/>
</dbReference>
<feature type="domain" description="C2H2-type" evidence="3">
    <location>
        <begin position="524"/>
        <end position="553"/>
    </location>
</feature>
<dbReference type="Proteomes" id="UP000557566">
    <property type="component" value="Unassembled WGS sequence"/>
</dbReference>
<dbReference type="Pfam" id="PF00096">
    <property type="entry name" value="zf-C2H2"/>
    <property type="match status" value="2"/>
</dbReference>
<evidence type="ECO:0000313" key="4">
    <source>
        <dbReference type="EMBL" id="KAF4507860.1"/>
    </source>
</evidence>
<dbReference type="PANTHER" id="PTHR35391:SF3">
    <property type="entry name" value="FINGER DOMAIN PROTEIN, PUTATIVE (AFU_ORTHOLOGUE AFUA_8G04300)-RELATED"/>
    <property type="match status" value="1"/>
</dbReference>
<feature type="domain" description="C2H2-type" evidence="3">
    <location>
        <begin position="552"/>
        <end position="582"/>
    </location>
</feature>
<gene>
    <name evidence="4" type="ORF">G6O67_004312</name>
</gene>
<name>A0A8H4LZL2_9HYPO</name>
<evidence type="ECO:0000313" key="5">
    <source>
        <dbReference type="Proteomes" id="UP000557566"/>
    </source>
</evidence>
<feature type="domain" description="C2H2-type" evidence="3">
    <location>
        <begin position="149"/>
        <end position="176"/>
    </location>
</feature>
<dbReference type="EMBL" id="JAAVMX010000005">
    <property type="protein sequence ID" value="KAF4507860.1"/>
    <property type="molecule type" value="Genomic_DNA"/>
</dbReference>